<sequence length="110" mass="12034">MKLLILTCLVICSLAAYTVEGVGSEVLEKSICVSLTTQRLPIKNIKTYTIKEGSMKAVIFITRRGLKVCADPHVDWVKAVTIDRSTRRNVSQSKPTQAQQSPNTAVTLTG</sequence>
<feature type="compositionally biased region" description="Polar residues" evidence="8">
    <location>
        <begin position="88"/>
        <end position="110"/>
    </location>
</feature>
<evidence type="ECO:0000313" key="11">
    <source>
        <dbReference type="Ensembl" id="ENSBGRP00000022358.1"/>
    </source>
</evidence>
<dbReference type="Ensembl" id="ENSBGRT00000025810.1">
    <property type="protein sequence ID" value="ENSBGRP00000022358.1"/>
    <property type="gene ID" value="ENSBGRG00000014009.1"/>
</dbReference>
<dbReference type="GO" id="GO:0030335">
    <property type="term" value="P:positive regulation of cell migration"/>
    <property type="evidence" value="ECO:0007669"/>
    <property type="project" value="TreeGrafter"/>
</dbReference>
<dbReference type="Gene3D" id="2.40.50.40">
    <property type="match status" value="1"/>
</dbReference>
<dbReference type="PANTHER" id="PTHR12015">
    <property type="entry name" value="SMALL INDUCIBLE CYTOKINE A"/>
    <property type="match status" value="1"/>
</dbReference>
<dbReference type="GO" id="GO:0006954">
    <property type="term" value="P:inflammatory response"/>
    <property type="evidence" value="ECO:0007669"/>
    <property type="project" value="TreeGrafter"/>
</dbReference>
<proteinExistence type="inferred from homology"/>
<dbReference type="GO" id="GO:0008009">
    <property type="term" value="F:chemokine activity"/>
    <property type="evidence" value="ECO:0007669"/>
    <property type="project" value="InterPro"/>
</dbReference>
<dbReference type="Proteomes" id="UP000694520">
    <property type="component" value="Chromosome 14"/>
</dbReference>
<dbReference type="Pfam" id="PF00048">
    <property type="entry name" value="IL8"/>
    <property type="match status" value="1"/>
</dbReference>
<dbReference type="FunFam" id="2.40.50.40:FF:000023">
    <property type="entry name" value="Lymphotactin isoform X1"/>
    <property type="match status" value="1"/>
</dbReference>
<evidence type="ECO:0000256" key="5">
    <source>
        <dbReference type="ARBA" id="ARBA00022525"/>
    </source>
</evidence>
<reference evidence="11" key="1">
    <citation type="submission" date="2019-05" db="EMBL/GenBank/DDBJ databases">
        <authorList>
            <person name="Zhang S."/>
            <person name="Liu J."/>
        </authorList>
    </citation>
    <scope>NUCLEOTIDE SEQUENCE [LARGE SCALE GENOMIC DNA]</scope>
</reference>
<evidence type="ECO:0000256" key="6">
    <source>
        <dbReference type="ARBA" id="ARBA00022729"/>
    </source>
</evidence>
<evidence type="ECO:0000256" key="9">
    <source>
        <dbReference type="SAM" id="SignalP"/>
    </source>
</evidence>
<comment type="subcellular location">
    <subcellularLocation>
        <location evidence="1">Secreted</location>
    </subcellularLocation>
</comment>
<dbReference type="PRINTS" id="PR01731">
    <property type="entry name" value="LYMPHOTACTIN"/>
</dbReference>
<dbReference type="AlphaFoldDB" id="A0A8B9XK47"/>
<evidence type="ECO:0000256" key="2">
    <source>
        <dbReference type="ARBA" id="ARBA00006894"/>
    </source>
</evidence>
<dbReference type="GO" id="GO:0070098">
    <property type="term" value="P:chemokine-mediated signaling pathway"/>
    <property type="evidence" value="ECO:0007669"/>
    <property type="project" value="TreeGrafter"/>
</dbReference>
<evidence type="ECO:0000256" key="7">
    <source>
        <dbReference type="ARBA" id="ARBA00023157"/>
    </source>
</evidence>
<evidence type="ECO:0000256" key="3">
    <source>
        <dbReference type="ARBA" id="ARBA00022500"/>
    </source>
</evidence>
<dbReference type="InterPro" id="IPR001811">
    <property type="entry name" value="Chemokine_IL8-like_dom"/>
</dbReference>
<evidence type="ECO:0000256" key="4">
    <source>
        <dbReference type="ARBA" id="ARBA00022514"/>
    </source>
</evidence>
<evidence type="ECO:0000256" key="8">
    <source>
        <dbReference type="SAM" id="MobiDB-lite"/>
    </source>
</evidence>
<evidence type="ECO:0000313" key="12">
    <source>
        <dbReference type="Proteomes" id="UP000694520"/>
    </source>
</evidence>
<feature type="signal peptide" evidence="9">
    <location>
        <begin position="1"/>
        <end position="15"/>
    </location>
</feature>
<accession>A0A8B9XK47</accession>
<organism evidence="11 12">
    <name type="scientific">Bos mutus grunniens</name>
    <name type="common">Wild yak</name>
    <name type="synonym">Bos grunniens</name>
    <dbReference type="NCBI Taxonomy" id="30521"/>
    <lineage>
        <taxon>Eukaryota</taxon>
        <taxon>Metazoa</taxon>
        <taxon>Chordata</taxon>
        <taxon>Craniata</taxon>
        <taxon>Vertebrata</taxon>
        <taxon>Euteleostomi</taxon>
        <taxon>Mammalia</taxon>
        <taxon>Eutheria</taxon>
        <taxon>Laurasiatheria</taxon>
        <taxon>Artiodactyla</taxon>
        <taxon>Ruminantia</taxon>
        <taxon>Pecora</taxon>
        <taxon>Bovidae</taxon>
        <taxon>Bovinae</taxon>
        <taxon>Bos</taxon>
    </lineage>
</organism>
<keyword evidence="6 9" id="KW-0732">Signal</keyword>
<reference evidence="11" key="2">
    <citation type="submission" date="2025-08" db="UniProtKB">
        <authorList>
            <consortium name="Ensembl"/>
        </authorList>
    </citation>
    <scope>IDENTIFICATION</scope>
</reference>
<feature type="domain" description="Chemokine interleukin-8-like" evidence="10">
    <location>
        <begin position="28"/>
        <end position="84"/>
    </location>
</feature>
<dbReference type="GO" id="GO:0005615">
    <property type="term" value="C:extracellular space"/>
    <property type="evidence" value="ECO:0007669"/>
    <property type="project" value="UniProtKB-KW"/>
</dbReference>
<reference evidence="11" key="3">
    <citation type="submission" date="2025-09" db="UniProtKB">
        <authorList>
            <consortium name="Ensembl"/>
        </authorList>
    </citation>
    <scope>IDENTIFICATION</scope>
</reference>
<dbReference type="GO" id="GO:0048020">
    <property type="term" value="F:CCR chemokine receptor binding"/>
    <property type="evidence" value="ECO:0007669"/>
    <property type="project" value="TreeGrafter"/>
</dbReference>
<keyword evidence="7" id="KW-1015">Disulfide bond</keyword>
<keyword evidence="12" id="KW-1185">Reference proteome</keyword>
<evidence type="ECO:0000256" key="1">
    <source>
        <dbReference type="ARBA" id="ARBA00004613"/>
    </source>
</evidence>
<evidence type="ECO:0000259" key="10">
    <source>
        <dbReference type="SMART" id="SM00199"/>
    </source>
</evidence>
<dbReference type="SUPFAM" id="SSF54117">
    <property type="entry name" value="Interleukin 8-like chemokines"/>
    <property type="match status" value="1"/>
</dbReference>
<dbReference type="InterPro" id="IPR008105">
    <property type="entry name" value="Chemokine_XCL1/XCL2"/>
</dbReference>
<dbReference type="GO" id="GO:0061844">
    <property type="term" value="P:antimicrobial humoral immune response mediated by antimicrobial peptide"/>
    <property type="evidence" value="ECO:0007669"/>
    <property type="project" value="TreeGrafter"/>
</dbReference>
<dbReference type="PANTHER" id="PTHR12015:SF101">
    <property type="entry name" value="CYTOKINE SCM-1 BETA-RELATED"/>
    <property type="match status" value="1"/>
</dbReference>
<feature type="chain" id="PRO_5034244554" description="Chemokine interleukin-8-like domain-containing protein" evidence="9">
    <location>
        <begin position="16"/>
        <end position="110"/>
    </location>
</feature>
<feature type="region of interest" description="Disordered" evidence="8">
    <location>
        <begin position="87"/>
        <end position="110"/>
    </location>
</feature>
<protein>
    <recommendedName>
        <fullName evidence="10">Chemokine interleukin-8-like domain-containing protein</fullName>
    </recommendedName>
</protein>
<keyword evidence="3" id="KW-0145">Chemotaxis</keyword>
<dbReference type="SMART" id="SM00199">
    <property type="entry name" value="SCY"/>
    <property type="match status" value="1"/>
</dbReference>
<dbReference type="GeneTree" id="ENSGT01130000278316"/>
<keyword evidence="5" id="KW-0964">Secreted</keyword>
<dbReference type="InterPro" id="IPR039809">
    <property type="entry name" value="Chemokine_b/g/d"/>
</dbReference>
<name>A0A8B9XK47_BOSMU</name>
<dbReference type="InterPro" id="IPR036048">
    <property type="entry name" value="Interleukin_8-like_sf"/>
</dbReference>
<comment type="similarity">
    <text evidence="2">Belongs to the intercrine gamma family.</text>
</comment>
<keyword evidence="4" id="KW-0202">Cytokine</keyword>